<dbReference type="Pfam" id="PF01520">
    <property type="entry name" value="Amidase_3"/>
    <property type="match status" value="1"/>
</dbReference>
<evidence type="ECO:0000313" key="5">
    <source>
        <dbReference type="EMBL" id="MBP0439668.1"/>
    </source>
</evidence>
<dbReference type="InterPro" id="IPR002508">
    <property type="entry name" value="MurNAc-LAA_cat"/>
</dbReference>
<dbReference type="AlphaFoldDB" id="A0A8J7UJ59"/>
<comment type="caution">
    <text evidence="5">The sequence shown here is derived from an EMBL/GenBank/DDBJ whole genome shotgun (WGS) entry which is preliminary data.</text>
</comment>
<dbReference type="Proteomes" id="UP000666240">
    <property type="component" value="Unassembled WGS sequence"/>
</dbReference>
<comment type="catalytic activity">
    <reaction evidence="1">
        <text>Hydrolyzes the link between N-acetylmuramoyl residues and L-amino acid residues in certain cell-wall glycopeptides.</text>
        <dbReference type="EC" id="3.5.1.28"/>
    </reaction>
</comment>
<dbReference type="SUPFAM" id="SSF53187">
    <property type="entry name" value="Zn-dependent exopeptidases"/>
    <property type="match status" value="1"/>
</dbReference>
<dbReference type="GO" id="GO:0008745">
    <property type="term" value="F:N-acetylmuramoyl-L-alanine amidase activity"/>
    <property type="evidence" value="ECO:0007669"/>
    <property type="project" value="UniProtKB-EC"/>
</dbReference>
<keyword evidence="6" id="KW-1185">Reference proteome</keyword>
<dbReference type="CDD" id="cd02696">
    <property type="entry name" value="MurNAc-LAA"/>
    <property type="match status" value="1"/>
</dbReference>
<dbReference type="EMBL" id="JAGIYY010000004">
    <property type="protein sequence ID" value="MBP0439668.1"/>
    <property type="molecule type" value="Genomic_DNA"/>
</dbReference>
<reference evidence="5" key="1">
    <citation type="submission" date="2021-03" db="EMBL/GenBank/DDBJ databases">
        <title>Genome sequencing and assembly of Tianweitania sediminis.</title>
        <authorList>
            <person name="Chhetri G."/>
        </authorList>
    </citation>
    <scope>NUCLEOTIDE SEQUENCE</scope>
    <source>
        <strain evidence="5">Z8</strain>
    </source>
</reference>
<dbReference type="GO" id="GO:0009253">
    <property type="term" value="P:peptidoglycan catabolic process"/>
    <property type="evidence" value="ECO:0007669"/>
    <property type="project" value="InterPro"/>
</dbReference>
<name>A0A8J7UJ59_9HYPH</name>
<protein>
    <recommendedName>
        <fullName evidence="2">N-acetylmuramoyl-L-alanine amidase</fullName>
        <ecNumber evidence="2">3.5.1.28</ecNumber>
    </recommendedName>
</protein>
<accession>A0A8J7UJ59</accession>
<feature type="domain" description="MurNAc-LAA" evidence="4">
    <location>
        <begin position="243"/>
        <end position="397"/>
    </location>
</feature>
<evidence type="ECO:0000256" key="2">
    <source>
        <dbReference type="ARBA" id="ARBA00011901"/>
    </source>
</evidence>
<keyword evidence="3" id="KW-0378">Hydrolase</keyword>
<dbReference type="EC" id="3.5.1.28" evidence="2"/>
<dbReference type="RefSeq" id="WP_209335703.1">
    <property type="nucleotide sequence ID" value="NZ_JAGIYY010000004.1"/>
</dbReference>
<dbReference type="InterPro" id="IPR021731">
    <property type="entry name" value="AMIN_dom"/>
</dbReference>
<dbReference type="Gene3D" id="2.60.40.3500">
    <property type="match status" value="1"/>
</dbReference>
<evidence type="ECO:0000256" key="3">
    <source>
        <dbReference type="ARBA" id="ARBA00022801"/>
    </source>
</evidence>
<organism evidence="5 6">
    <name type="scientific">Tianweitania sediminis</name>
    <dbReference type="NCBI Taxonomy" id="1502156"/>
    <lineage>
        <taxon>Bacteria</taxon>
        <taxon>Pseudomonadati</taxon>
        <taxon>Pseudomonadota</taxon>
        <taxon>Alphaproteobacteria</taxon>
        <taxon>Hyphomicrobiales</taxon>
        <taxon>Phyllobacteriaceae</taxon>
        <taxon>Tianweitania</taxon>
    </lineage>
</organism>
<dbReference type="Pfam" id="PF11741">
    <property type="entry name" value="AMIN"/>
    <property type="match status" value="1"/>
</dbReference>
<dbReference type="SMART" id="SM00646">
    <property type="entry name" value="Ami_3"/>
    <property type="match status" value="1"/>
</dbReference>
<dbReference type="Gene3D" id="3.40.630.40">
    <property type="entry name" value="Zn-dependent exopeptidases"/>
    <property type="match status" value="1"/>
</dbReference>
<evidence type="ECO:0000259" key="4">
    <source>
        <dbReference type="SMART" id="SM00646"/>
    </source>
</evidence>
<dbReference type="PANTHER" id="PTHR30404">
    <property type="entry name" value="N-ACETYLMURAMOYL-L-ALANINE AMIDASE"/>
    <property type="match status" value="1"/>
</dbReference>
<dbReference type="PANTHER" id="PTHR30404:SF0">
    <property type="entry name" value="N-ACETYLMURAMOYL-L-ALANINE AMIDASE AMIC"/>
    <property type="match status" value="1"/>
</dbReference>
<evidence type="ECO:0000256" key="1">
    <source>
        <dbReference type="ARBA" id="ARBA00001561"/>
    </source>
</evidence>
<gene>
    <name evidence="5" type="ORF">J5Y06_13485</name>
</gene>
<dbReference type="InterPro" id="IPR050695">
    <property type="entry name" value="N-acetylmuramoyl_amidase_3"/>
</dbReference>
<evidence type="ECO:0000313" key="6">
    <source>
        <dbReference type="Proteomes" id="UP000666240"/>
    </source>
</evidence>
<dbReference type="GO" id="GO:0030288">
    <property type="term" value="C:outer membrane-bounded periplasmic space"/>
    <property type="evidence" value="ECO:0007669"/>
    <property type="project" value="TreeGrafter"/>
</dbReference>
<sequence>MISRMFDRAAGRLGKGLAAFCAIVFLLSLPAAADPIELRDLAIAGDSLKTRMLFQVDAETEPKLTLLRSPYRLVIDLPEAKFRFDHKALKPKGLITGIRYGDLGEGKSRIIVSAKGPFRLADFDLLKNEKQDGSRMVFDLEAASEQAFEALLAEQATSTGSTETAARVANAQPSQQAKHRFTIVIDPGHGGIDGGANGATGTVEKDVTLAFSRQLRDLLVEAGEYNVVMTRDDDSFLRLDERVRIARQHAADLLISIHADTIRLKSVRGATVYTVSDRASDADSAELADRENLSDQLAGIQIEDQDHQVADILVDLIRRETHTFSMTFAKSLVGELKQTVTMINKPHRFAGFKVLRAPDVPSVLLELGYLSNEGDEQHLRDPEWRGKAAAGIAEAIREFAGARLRSGG</sequence>
<proteinExistence type="predicted"/>